<organism evidence="1 2">
    <name type="scientific">Eiseniibacteriota bacterium</name>
    <dbReference type="NCBI Taxonomy" id="2212470"/>
    <lineage>
        <taxon>Bacteria</taxon>
        <taxon>Candidatus Eiseniibacteriota</taxon>
    </lineage>
</organism>
<sequence length="123" mass="14237">MATFDRVRFEIDLLSMTDSELLQLESDLDDLRPFQPRDAVQYGMVMAELQRRTGGAVETMPVPDELEEVDDNEVQAALAAAVAFYLQKTNKKELRLTDEALPNHWLEVHREADAWVFRVREEE</sequence>
<comment type="caution">
    <text evidence="1">The sequence shown here is derived from an EMBL/GenBank/DDBJ whole genome shotgun (WGS) entry which is preliminary data.</text>
</comment>
<evidence type="ECO:0000313" key="1">
    <source>
        <dbReference type="EMBL" id="MCA9755312.1"/>
    </source>
</evidence>
<dbReference type="Proteomes" id="UP000739538">
    <property type="component" value="Unassembled WGS sequence"/>
</dbReference>
<evidence type="ECO:0000313" key="2">
    <source>
        <dbReference type="Proteomes" id="UP000739538"/>
    </source>
</evidence>
<reference evidence="1" key="2">
    <citation type="journal article" date="2021" name="Microbiome">
        <title>Successional dynamics and alternative stable states in a saline activated sludge microbial community over 9 years.</title>
        <authorList>
            <person name="Wang Y."/>
            <person name="Ye J."/>
            <person name="Ju F."/>
            <person name="Liu L."/>
            <person name="Boyd J.A."/>
            <person name="Deng Y."/>
            <person name="Parks D.H."/>
            <person name="Jiang X."/>
            <person name="Yin X."/>
            <person name="Woodcroft B.J."/>
            <person name="Tyson G.W."/>
            <person name="Hugenholtz P."/>
            <person name="Polz M.F."/>
            <person name="Zhang T."/>
        </authorList>
    </citation>
    <scope>NUCLEOTIDE SEQUENCE</scope>
    <source>
        <strain evidence="1">HKST-UBA02</strain>
    </source>
</reference>
<name>A0A956N9Z4_UNCEI</name>
<gene>
    <name evidence="1" type="ORF">KDA27_05875</name>
</gene>
<reference evidence="1" key="1">
    <citation type="submission" date="2020-04" db="EMBL/GenBank/DDBJ databases">
        <authorList>
            <person name="Zhang T."/>
        </authorList>
    </citation>
    <scope>NUCLEOTIDE SEQUENCE</scope>
    <source>
        <strain evidence="1">HKST-UBA02</strain>
    </source>
</reference>
<accession>A0A956N9Z4</accession>
<dbReference type="EMBL" id="JAGQHS010000020">
    <property type="protein sequence ID" value="MCA9755312.1"/>
    <property type="molecule type" value="Genomic_DNA"/>
</dbReference>
<protein>
    <submittedName>
        <fullName evidence="1">Uncharacterized protein</fullName>
    </submittedName>
</protein>
<proteinExistence type="predicted"/>
<dbReference type="AlphaFoldDB" id="A0A956N9Z4"/>